<feature type="domain" description="Pyridoxamine 5'-phosphate oxidase N-terminal" evidence="2">
    <location>
        <begin position="1"/>
        <end position="125"/>
    </location>
</feature>
<dbReference type="InterPro" id="IPR011576">
    <property type="entry name" value="Pyridox_Oxase_N"/>
</dbReference>
<dbReference type="EMBL" id="KF900705">
    <property type="protein sequence ID" value="AIF04308.1"/>
    <property type="molecule type" value="Genomic_DNA"/>
</dbReference>
<dbReference type="Gene3D" id="2.30.110.10">
    <property type="entry name" value="Electron Transport, Fmn-binding Protein, Chain A"/>
    <property type="match status" value="1"/>
</dbReference>
<name>A0A075GRG0_9ARCH</name>
<dbReference type="InterPro" id="IPR012349">
    <property type="entry name" value="Split_barrel_FMN-bd"/>
</dbReference>
<keyword evidence="1" id="KW-0560">Oxidoreductase</keyword>
<dbReference type="InterPro" id="IPR052019">
    <property type="entry name" value="F420H2_bilvrd_red/Heme_oxyg"/>
</dbReference>
<evidence type="ECO:0000256" key="1">
    <source>
        <dbReference type="ARBA" id="ARBA00023002"/>
    </source>
</evidence>
<dbReference type="PANTHER" id="PTHR35176:SF6">
    <property type="entry name" value="HEME OXYGENASE HI_0854-RELATED"/>
    <property type="match status" value="1"/>
</dbReference>
<dbReference type="GO" id="GO:0016627">
    <property type="term" value="F:oxidoreductase activity, acting on the CH-CH group of donors"/>
    <property type="evidence" value="ECO:0007669"/>
    <property type="project" value="TreeGrafter"/>
</dbReference>
<dbReference type="NCBIfam" id="TIGR03618">
    <property type="entry name" value="Rv1155_F420"/>
    <property type="match status" value="1"/>
</dbReference>
<proteinExistence type="predicted"/>
<dbReference type="Pfam" id="PF01243">
    <property type="entry name" value="PNPOx_N"/>
    <property type="match status" value="1"/>
</dbReference>
<evidence type="ECO:0000313" key="3">
    <source>
        <dbReference type="EMBL" id="AIF04308.1"/>
    </source>
</evidence>
<dbReference type="AlphaFoldDB" id="A0A075GRG0"/>
<protein>
    <submittedName>
        <fullName evidence="3">Pyridoxamine 5'-phosphate oxidase family protein</fullName>
    </submittedName>
</protein>
<evidence type="ECO:0000259" key="2">
    <source>
        <dbReference type="Pfam" id="PF01243"/>
    </source>
</evidence>
<dbReference type="GO" id="GO:0005829">
    <property type="term" value="C:cytosol"/>
    <property type="evidence" value="ECO:0007669"/>
    <property type="project" value="TreeGrafter"/>
</dbReference>
<dbReference type="InterPro" id="IPR019920">
    <property type="entry name" value="F420-binding_dom_put"/>
</dbReference>
<accession>A0A075GRG0</accession>
<dbReference type="SUPFAM" id="SSF50475">
    <property type="entry name" value="FMN-binding split barrel"/>
    <property type="match status" value="1"/>
</dbReference>
<sequence length="135" mass="15708">MDQKVERLFQEKNLIFIATINLDGSPQLTPVWGDYQDGHILVNTAEGRIKHRNVLHDSRVAVCVVAHDNPLDMTTIRGTVIEIIPDYDYTHADQLTKKYMNLEKYPFKRINEKRIIFKIKPERVYILPSISMNQG</sequence>
<dbReference type="GO" id="GO:0070967">
    <property type="term" value="F:coenzyme F420 binding"/>
    <property type="evidence" value="ECO:0007669"/>
    <property type="project" value="TreeGrafter"/>
</dbReference>
<organism evidence="3">
    <name type="scientific">uncultured marine thaumarchaeote KM3_173_D12</name>
    <dbReference type="NCBI Taxonomy" id="1456049"/>
    <lineage>
        <taxon>Archaea</taxon>
        <taxon>Nitrososphaerota</taxon>
        <taxon>environmental samples</taxon>
    </lineage>
</organism>
<dbReference type="PANTHER" id="PTHR35176">
    <property type="entry name" value="HEME OXYGENASE HI_0854-RELATED"/>
    <property type="match status" value="1"/>
</dbReference>
<reference evidence="3" key="1">
    <citation type="journal article" date="2014" name="Genome Biol. Evol.">
        <title>Pangenome evidence for extensive interdomain horizontal transfer affecting lineage core and shell genes in uncultured planktonic thaumarchaeota and euryarchaeota.</title>
        <authorList>
            <person name="Deschamps P."/>
            <person name="Zivanovic Y."/>
            <person name="Moreira D."/>
            <person name="Rodriguez-Valera F."/>
            <person name="Lopez-Garcia P."/>
        </authorList>
    </citation>
    <scope>NUCLEOTIDE SEQUENCE</scope>
</reference>